<dbReference type="RefSeq" id="WP_035594599.1">
    <property type="nucleotide sequence ID" value="NZ_ARYM01000003.1"/>
</dbReference>
<dbReference type="InterPro" id="IPR010035">
    <property type="entry name" value="Thi_S"/>
</dbReference>
<dbReference type="EMBL" id="ARYM01000003">
    <property type="protein sequence ID" value="KCZ99957.1"/>
    <property type="molecule type" value="Genomic_DNA"/>
</dbReference>
<dbReference type="InterPro" id="IPR016155">
    <property type="entry name" value="Mopterin_synth/thiamin_S_b"/>
</dbReference>
<accession>A0A062VK01</accession>
<dbReference type="PANTHER" id="PTHR34472:SF1">
    <property type="entry name" value="SULFUR CARRIER PROTEIN THIS"/>
    <property type="match status" value="1"/>
</dbReference>
<dbReference type="Proteomes" id="UP000027100">
    <property type="component" value="Unassembled WGS sequence"/>
</dbReference>
<dbReference type="CDD" id="cd00565">
    <property type="entry name" value="Ubl_ThiS"/>
    <property type="match status" value="1"/>
</dbReference>
<comment type="caution">
    <text evidence="1">The sequence shown here is derived from an EMBL/GenBank/DDBJ whole genome shotgun (WGS) entry which is preliminary data.</text>
</comment>
<dbReference type="eggNOG" id="COG2104">
    <property type="taxonomic scope" value="Bacteria"/>
</dbReference>
<reference evidence="1 2" key="1">
    <citation type="journal article" date="2014" name="Antonie Van Leeuwenhoek">
        <title>Hyphomonas beringensis sp. nov. and Hyphomonas chukchiensis sp. nov., isolated from surface seawater of the Bering Sea and Chukchi Sea.</title>
        <authorList>
            <person name="Li C."/>
            <person name="Lai Q."/>
            <person name="Li G."/>
            <person name="Dong C."/>
            <person name="Wang J."/>
            <person name="Liao Y."/>
            <person name="Shao Z."/>
        </authorList>
    </citation>
    <scope>NUCLEOTIDE SEQUENCE [LARGE SCALE GENOMIC DNA]</scope>
    <source>
        <strain evidence="1 2">PS728</strain>
    </source>
</reference>
<dbReference type="SUPFAM" id="SSF54285">
    <property type="entry name" value="MoaD/ThiS"/>
    <property type="match status" value="1"/>
</dbReference>
<keyword evidence="2" id="KW-1185">Reference proteome</keyword>
<evidence type="ECO:0000313" key="1">
    <source>
        <dbReference type="EMBL" id="KCZ99957.1"/>
    </source>
</evidence>
<dbReference type="AlphaFoldDB" id="A0A062VK01"/>
<organism evidence="1 2">
    <name type="scientific">Hyphomonas polymorpha PS728</name>
    <dbReference type="NCBI Taxonomy" id="1280954"/>
    <lineage>
        <taxon>Bacteria</taxon>
        <taxon>Pseudomonadati</taxon>
        <taxon>Pseudomonadota</taxon>
        <taxon>Alphaproteobacteria</taxon>
        <taxon>Hyphomonadales</taxon>
        <taxon>Hyphomonadaceae</taxon>
        <taxon>Hyphomonas</taxon>
    </lineage>
</organism>
<name>A0A062VK01_9PROT</name>
<protein>
    <submittedName>
        <fullName evidence="1">Thiamine biosynthesis protein ThiS</fullName>
    </submittedName>
</protein>
<dbReference type="Pfam" id="PF02597">
    <property type="entry name" value="ThiS"/>
    <property type="match status" value="1"/>
</dbReference>
<dbReference type="OrthoDB" id="197113at2"/>
<dbReference type="STRING" id="1280954.HPO_03659"/>
<dbReference type="InterPro" id="IPR003749">
    <property type="entry name" value="ThiS/MoaD-like"/>
</dbReference>
<dbReference type="InterPro" id="IPR012675">
    <property type="entry name" value="Beta-grasp_dom_sf"/>
</dbReference>
<dbReference type="NCBIfam" id="TIGR01683">
    <property type="entry name" value="thiS"/>
    <property type="match status" value="1"/>
</dbReference>
<evidence type="ECO:0000313" key="2">
    <source>
        <dbReference type="Proteomes" id="UP000027100"/>
    </source>
</evidence>
<proteinExistence type="predicted"/>
<dbReference type="Gene3D" id="3.10.20.30">
    <property type="match status" value="1"/>
</dbReference>
<gene>
    <name evidence="1" type="ORF">HPO_03659</name>
</gene>
<dbReference type="PANTHER" id="PTHR34472">
    <property type="entry name" value="SULFUR CARRIER PROTEIN THIS"/>
    <property type="match status" value="1"/>
</dbReference>
<sequence>MQITLNGEALEIAPGTTVAQLVHRISGETGRDPRGVAVERNREIVPRSEHAMTVLTEGDRLEIVQFVGGG</sequence>
<dbReference type="PATRIC" id="fig|1280954.3.peg.745"/>